<dbReference type="PROSITE" id="PS51848">
    <property type="entry name" value="BMERB"/>
    <property type="match status" value="1"/>
</dbReference>
<feature type="compositionally biased region" description="Polar residues" evidence="5">
    <location>
        <begin position="469"/>
        <end position="483"/>
    </location>
</feature>
<dbReference type="Gene3D" id="2.10.110.10">
    <property type="entry name" value="Cysteine Rich Protein"/>
    <property type="match status" value="1"/>
</dbReference>
<dbReference type="Gene3D" id="1.10.418.10">
    <property type="entry name" value="Calponin-like domain"/>
    <property type="match status" value="1"/>
</dbReference>
<dbReference type="SUPFAM" id="SSF57716">
    <property type="entry name" value="Glucocorticoid receptor-like (DNA-binding domain)"/>
    <property type="match status" value="1"/>
</dbReference>
<accession>A0AAJ7XGT2</accession>
<feature type="compositionally biased region" description="Polar residues" evidence="5">
    <location>
        <begin position="372"/>
        <end position="381"/>
    </location>
</feature>
<evidence type="ECO:0000259" key="8">
    <source>
        <dbReference type="PROSITE" id="PS51848"/>
    </source>
</evidence>
<name>A0AAJ7XGT2_PETMA</name>
<evidence type="ECO:0000313" key="9">
    <source>
        <dbReference type="Proteomes" id="UP001318040"/>
    </source>
</evidence>
<dbReference type="InterPro" id="IPR001715">
    <property type="entry name" value="CH_dom"/>
</dbReference>
<dbReference type="RefSeq" id="XP_032833901.1">
    <property type="nucleotide sequence ID" value="XM_032978010.1"/>
</dbReference>
<sequence>MLQCVSPLKVVFFYPQLHPRPHHAAGERELSGWQIRDFHSLKQEDVFENNNLAFSVAERELGIPALLEAEDMLAMRVPDRLSVITYVSQYYNYFNGRAPIGGATKRPSGPAESEPSTKKPTPAASAADKENVFKGNVAGAQRHSPARARPGGSLASIGEGSPAGFHAPPTVAVAAAPPVAQGSTCTMCGLRVHLVERHLVDGRLYHHNCFRCKECSNTLMPGMYKEGKEPGTYVCQHHRARSIYATTINAGTGTTTTTATTTTTGTAATTTTTGTAATTTTTGATSTTSSTSFLPSRLTSPSTASSRVTPGRDVPTIGKLNAAATPTISQPTTPSGREGRGIGATSPSPAARLTVSPVPETGRTSEARDTFFLSTPASGQTAPGWDRFEQKLPRGGSSDTPTSGRTGTPASPRLDKNRYEERDKAMENARQLLARRLPFGQSSTVAPTSNNLSPSSGKLSPTSRKRSPASGNLSATSGETPTVTPAGPTPIPLPRRTIPELVPSKWESSVSPVPKYTPSATPEKSPTRTRIGTGATSVSGGGGSSSSAGTSRSPVASLADSSVKTPGSIYADIVLRKATTPGQPAGFPEKSSASKGGAGAFGVKLRPTKSPTPVAGTGTTSTAGGTTPVATKAPSSTASGTTTFVPQSGRAQSVTVTVTIPVPEQPRPVDGGGHRSTAQWEVPASLPHTGPPGSAPFGHGDTKGRGGSPSKTAETPKKTWKKNPAPGYGYPPNRIPRRKPDTYMPPEQIQAELNSICLSLDEMQQRGVLLEAELRSCEGGDGEDELLVNWFRLIQEKNLLVRKESELAYVSKQQILEERQVEVEDQIRRIMGRPEAEKDRAHEQELLDELIEIVRDRNLIVENLERDRLRELEEDKALEDMLSTKDIFKSQEAKETGQETPKDTGKETPKDTGKETPKEKKERKRAEQEKKDLEKKEKIRAEKERRDQEKQERQRAEKERKEKEKQEKERQQKEKQEKEKQQKEKQEKEKQEKERQQKEKQEKEKQQKEKQEKEKQQKEKQEKSKKNKEKAENKKNQSDTLSSETENGKIEA</sequence>
<feature type="region of interest" description="Disordered" evidence="5">
    <location>
        <begin position="101"/>
        <end position="161"/>
    </location>
</feature>
<dbReference type="FunFam" id="1.10.418.10:FF:000112">
    <property type="entry name" value="MICAL like 1"/>
    <property type="match status" value="1"/>
</dbReference>
<keyword evidence="3 4" id="KW-0440">LIM domain</keyword>
<dbReference type="PROSITE" id="PS00478">
    <property type="entry name" value="LIM_DOMAIN_1"/>
    <property type="match status" value="1"/>
</dbReference>
<dbReference type="InterPro" id="IPR001781">
    <property type="entry name" value="Znf_LIM"/>
</dbReference>
<evidence type="ECO:0000256" key="3">
    <source>
        <dbReference type="ARBA" id="ARBA00023038"/>
    </source>
</evidence>
<feature type="compositionally biased region" description="Basic and acidic residues" evidence="5">
    <location>
        <begin position="883"/>
        <end position="1037"/>
    </location>
</feature>
<feature type="compositionally biased region" description="Polar residues" evidence="5">
    <location>
        <begin position="397"/>
        <end position="409"/>
    </location>
</feature>
<evidence type="ECO:0000259" key="6">
    <source>
        <dbReference type="PROSITE" id="PS50021"/>
    </source>
</evidence>
<evidence type="ECO:0000256" key="1">
    <source>
        <dbReference type="ARBA" id="ARBA00022723"/>
    </source>
</evidence>
<reference evidence="10" key="1">
    <citation type="submission" date="2025-08" db="UniProtKB">
        <authorList>
            <consortium name="RefSeq"/>
        </authorList>
    </citation>
    <scope>IDENTIFICATION</scope>
    <source>
        <tissue evidence="10">Sperm</tissue>
    </source>
</reference>
<dbReference type="PROSITE" id="PS50021">
    <property type="entry name" value="CH"/>
    <property type="match status" value="1"/>
</dbReference>
<dbReference type="Pfam" id="PF00307">
    <property type="entry name" value="CH"/>
    <property type="match status" value="1"/>
</dbReference>
<feature type="region of interest" description="Disordered" evidence="5">
    <location>
        <begin position="883"/>
        <end position="1052"/>
    </location>
</feature>
<dbReference type="SMART" id="SM01203">
    <property type="entry name" value="DUF3585"/>
    <property type="match status" value="1"/>
</dbReference>
<dbReference type="InterPro" id="IPR022735">
    <property type="entry name" value="bMERB_dom"/>
</dbReference>
<feature type="compositionally biased region" description="Low complexity" evidence="5">
    <location>
        <begin position="274"/>
        <end position="292"/>
    </location>
</feature>
<dbReference type="AlphaFoldDB" id="A0AAJ7XGT2"/>
<dbReference type="SMART" id="SM00132">
    <property type="entry name" value="LIM"/>
    <property type="match status" value="1"/>
</dbReference>
<feature type="compositionally biased region" description="Polar residues" evidence="5">
    <location>
        <begin position="633"/>
        <end position="658"/>
    </location>
</feature>
<feature type="region of interest" description="Disordered" evidence="5">
    <location>
        <begin position="579"/>
        <end position="735"/>
    </location>
</feature>
<keyword evidence="9" id="KW-1185">Reference proteome</keyword>
<feature type="compositionally biased region" description="Polar residues" evidence="5">
    <location>
        <begin position="518"/>
        <end position="530"/>
    </location>
</feature>
<feature type="compositionally biased region" description="Polar residues" evidence="5">
    <location>
        <begin position="324"/>
        <end position="335"/>
    </location>
</feature>
<dbReference type="PANTHER" id="PTHR23167:SF90">
    <property type="entry name" value="MICAL-LIKE PROTEIN 1"/>
    <property type="match status" value="1"/>
</dbReference>
<feature type="region of interest" description="Disordered" evidence="5">
    <location>
        <begin position="274"/>
        <end position="418"/>
    </location>
</feature>
<keyword evidence="2 4" id="KW-0862">Zinc</keyword>
<protein>
    <submittedName>
        <fullName evidence="10">MICAL-like protein 1 isoform X2</fullName>
    </submittedName>
</protein>
<keyword evidence="1 4" id="KW-0479">Metal-binding</keyword>
<evidence type="ECO:0000259" key="7">
    <source>
        <dbReference type="PROSITE" id="PS50023"/>
    </source>
</evidence>
<dbReference type="Proteomes" id="UP001318040">
    <property type="component" value="Chromosome 3"/>
</dbReference>
<evidence type="ECO:0000256" key="5">
    <source>
        <dbReference type="SAM" id="MobiDB-lite"/>
    </source>
</evidence>
<feature type="compositionally biased region" description="Polar residues" evidence="5">
    <location>
        <begin position="440"/>
        <end position="462"/>
    </location>
</feature>
<proteinExistence type="predicted"/>
<gene>
    <name evidence="10" type="primary">MICALL1</name>
</gene>
<feature type="region of interest" description="Disordered" evidence="5">
    <location>
        <begin position="436"/>
        <end position="563"/>
    </location>
</feature>
<feature type="domain" description="Calponin-homology (CH)" evidence="6">
    <location>
        <begin position="1"/>
        <end position="95"/>
    </location>
</feature>
<feature type="domain" description="LIM zinc-binding" evidence="7">
    <location>
        <begin position="183"/>
        <end position="245"/>
    </location>
</feature>
<feature type="compositionally biased region" description="Low complexity" evidence="5">
    <location>
        <begin position="611"/>
        <end position="631"/>
    </location>
</feature>
<organism evidence="9 10">
    <name type="scientific">Petromyzon marinus</name>
    <name type="common">Sea lamprey</name>
    <dbReference type="NCBI Taxonomy" id="7757"/>
    <lineage>
        <taxon>Eukaryota</taxon>
        <taxon>Metazoa</taxon>
        <taxon>Chordata</taxon>
        <taxon>Craniata</taxon>
        <taxon>Vertebrata</taxon>
        <taxon>Cyclostomata</taxon>
        <taxon>Hyperoartia</taxon>
        <taxon>Petromyzontiformes</taxon>
        <taxon>Petromyzontidae</taxon>
        <taxon>Petromyzon</taxon>
    </lineage>
</organism>
<dbReference type="Pfam" id="PF12130">
    <property type="entry name" value="bMERB_dom"/>
    <property type="match status" value="1"/>
</dbReference>
<dbReference type="GO" id="GO:0046872">
    <property type="term" value="F:metal ion binding"/>
    <property type="evidence" value="ECO:0007669"/>
    <property type="project" value="UniProtKB-KW"/>
</dbReference>
<dbReference type="InterPro" id="IPR050540">
    <property type="entry name" value="F-actin_Monoox_Mical"/>
</dbReference>
<dbReference type="PROSITE" id="PS50023">
    <property type="entry name" value="LIM_DOMAIN_2"/>
    <property type="match status" value="1"/>
</dbReference>
<evidence type="ECO:0000256" key="4">
    <source>
        <dbReference type="PROSITE-ProRule" id="PRU00125"/>
    </source>
</evidence>
<feature type="compositionally biased region" description="Polar residues" evidence="5">
    <location>
        <begin position="293"/>
        <end position="308"/>
    </location>
</feature>
<evidence type="ECO:0000256" key="2">
    <source>
        <dbReference type="ARBA" id="ARBA00022833"/>
    </source>
</evidence>
<feature type="compositionally biased region" description="Low complexity" evidence="5">
    <location>
        <begin position="545"/>
        <end position="557"/>
    </location>
</feature>
<dbReference type="Pfam" id="PF00412">
    <property type="entry name" value="LIM"/>
    <property type="match status" value="1"/>
</dbReference>
<dbReference type="SUPFAM" id="SSF47576">
    <property type="entry name" value="Calponin-homology domain, CH-domain"/>
    <property type="match status" value="1"/>
</dbReference>
<dbReference type="InterPro" id="IPR036872">
    <property type="entry name" value="CH_dom_sf"/>
</dbReference>
<dbReference type="PANTHER" id="PTHR23167">
    <property type="entry name" value="CALPONIN HOMOLOGY DOMAIN-CONTAINING PROTEIN DDB_G0272472-RELATED"/>
    <property type="match status" value="1"/>
</dbReference>
<evidence type="ECO:0000313" key="10">
    <source>
        <dbReference type="RefSeq" id="XP_032833901.1"/>
    </source>
</evidence>
<dbReference type="CTD" id="85377"/>
<feature type="domain" description="BMERB" evidence="8">
    <location>
        <begin position="736"/>
        <end position="880"/>
    </location>
</feature>